<comment type="caution">
    <text evidence="1">The sequence shown here is derived from an EMBL/GenBank/DDBJ whole genome shotgun (WGS) entry which is preliminary data.</text>
</comment>
<reference evidence="2" key="1">
    <citation type="journal article" date="2019" name="Int. J. Syst. Evol. Microbiol.">
        <title>The Global Catalogue of Microorganisms (GCM) 10K type strain sequencing project: providing services to taxonomists for standard genome sequencing and annotation.</title>
        <authorList>
            <consortium name="The Broad Institute Genomics Platform"/>
            <consortium name="The Broad Institute Genome Sequencing Center for Infectious Disease"/>
            <person name="Wu L."/>
            <person name="Ma J."/>
        </authorList>
    </citation>
    <scope>NUCLEOTIDE SEQUENCE [LARGE SCALE GENOMIC DNA]</scope>
    <source>
        <strain evidence="2">JCM 10083</strain>
    </source>
</reference>
<evidence type="ECO:0000313" key="2">
    <source>
        <dbReference type="Proteomes" id="UP001596514"/>
    </source>
</evidence>
<protein>
    <submittedName>
        <fullName evidence="1">Uncharacterized protein</fullName>
    </submittedName>
</protein>
<name>A0ABW2TDP9_9ACTN</name>
<keyword evidence="2" id="KW-1185">Reference proteome</keyword>
<dbReference type="Proteomes" id="UP001596514">
    <property type="component" value="Unassembled WGS sequence"/>
</dbReference>
<sequence length="66" mass="6681">MTVIGILLPVAGLLVGVALTLADPVLLSRITGERAEGAEEGGAERLYVPLGGWVRRGSGASGLRAP</sequence>
<proteinExistence type="predicted"/>
<organism evidence="1 2">
    <name type="scientific">Streptosporangium amethystogenes subsp. fukuiense</name>
    <dbReference type="NCBI Taxonomy" id="698418"/>
    <lineage>
        <taxon>Bacteria</taxon>
        <taxon>Bacillati</taxon>
        <taxon>Actinomycetota</taxon>
        <taxon>Actinomycetes</taxon>
        <taxon>Streptosporangiales</taxon>
        <taxon>Streptosporangiaceae</taxon>
        <taxon>Streptosporangium</taxon>
    </lineage>
</organism>
<gene>
    <name evidence="1" type="ORF">ACFQVD_37895</name>
</gene>
<accession>A0ABW2TDP9</accession>
<dbReference type="EMBL" id="JBHTEE010000001">
    <property type="protein sequence ID" value="MFC7605889.1"/>
    <property type="molecule type" value="Genomic_DNA"/>
</dbReference>
<evidence type="ECO:0000313" key="1">
    <source>
        <dbReference type="EMBL" id="MFC7605889.1"/>
    </source>
</evidence>
<dbReference type="RefSeq" id="WP_343977800.1">
    <property type="nucleotide sequence ID" value="NZ_BAAAGK010000156.1"/>
</dbReference>